<dbReference type="EMBL" id="SBKP01000011">
    <property type="protein sequence ID" value="RXR27641.1"/>
    <property type="molecule type" value="Genomic_DNA"/>
</dbReference>
<dbReference type="InterPro" id="IPR036526">
    <property type="entry name" value="C-N_Hydrolase_sf"/>
</dbReference>
<keyword evidence="3" id="KW-0378">Hydrolase</keyword>
<evidence type="ECO:0000259" key="2">
    <source>
        <dbReference type="PROSITE" id="PS50263"/>
    </source>
</evidence>
<dbReference type="AlphaFoldDB" id="A0A4Q1KG85"/>
<dbReference type="PANTHER" id="PTHR23088:SF50">
    <property type="entry name" value="HYDROLASE YHCX"/>
    <property type="match status" value="1"/>
</dbReference>
<dbReference type="CDD" id="cd07574">
    <property type="entry name" value="nitrilase_Rim1_like"/>
    <property type="match status" value="1"/>
</dbReference>
<dbReference type="PROSITE" id="PS50263">
    <property type="entry name" value="CN_HYDROLASE"/>
    <property type="match status" value="1"/>
</dbReference>
<comment type="caution">
    <text evidence="3">The sequence shown here is derived from an EMBL/GenBank/DDBJ whole genome shotgun (WGS) entry which is preliminary data.</text>
</comment>
<dbReference type="PROSITE" id="PS01227">
    <property type="entry name" value="UPF0012"/>
    <property type="match status" value="1"/>
</dbReference>
<protein>
    <submittedName>
        <fullName evidence="3">Amidohydrolase</fullName>
    </submittedName>
</protein>
<dbReference type="GO" id="GO:0016787">
    <property type="term" value="F:hydrolase activity"/>
    <property type="evidence" value="ECO:0007669"/>
    <property type="project" value="UniProtKB-KW"/>
</dbReference>
<accession>A0A4Q1KG85</accession>
<evidence type="ECO:0000256" key="1">
    <source>
        <dbReference type="ARBA" id="ARBA00010613"/>
    </source>
</evidence>
<dbReference type="Proteomes" id="UP000290958">
    <property type="component" value="Unassembled WGS sequence"/>
</dbReference>
<keyword evidence="4" id="KW-1185">Reference proteome</keyword>
<dbReference type="Pfam" id="PF00795">
    <property type="entry name" value="CN_hydrolase"/>
    <property type="match status" value="1"/>
</dbReference>
<sequence length="300" mass="32097">MSGFRIACAQYPIEPMASLDAWQEKIGRWVGEAVQGGAALLVFPEYGSMEIAASAPATMGDLHASLRTVMDAGEAMDAHHAALAATHQVHILGASRPVALDDGRIVNRARLFAPNGRSGYQDKIVMTRFEREQWGISGGDHLRVFHTALGVIGVSICYDVEFPLIARAQAEAGARLILTPSCTDSMQGYWRVRIGAQARALENQIHVAQAPTVGMAPWSPAVDENYGLAALYGPPVLNTPDDGVLSLGEEGASGWTYGAVDCAKVDQWREAGAVRPFAHWPEQYLGAPPSLPAVEVIDLA</sequence>
<evidence type="ECO:0000313" key="3">
    <source>
        <dbReference type="EMBL" id="RXR27641.1"/>
    </source>
</evidence>
<reference evidence="4" key="1">
    <citation type="submission" date="2019-01" db="EMBL/GenBank/DDBJ databases">
        <title>Cytophagaceae bacterium strain CAR-16.</title>
        <authorList>
            <person name="Chen W.-M."/>
        </authorList>
    </citation>
    <scope>NUCLEOTIDE SEQUENCE [LARGE SCALE GENOMIC DNA]</scope>
    <source>
        <strain evidence="4">CHR27</strain>
    </source>
</reference>
<dbReference type="RefSeq" id="WP_129404670.1">
    <property type="nucleotide sequence ID" value="NZ_SBKP01000011.1"/>
</dbReference>
<comment type="similarity">
    <text evidence="1">Belongs to the carbon-nitrogen hydrolase superfamily. NIT1/NIT2 family.</text>
</comment>
<organism evidence="3 4">
    <name type="scientific">Sphingobium fluviale</name>
    <dbReference type="NCBI Taxonomy" id="2506423"/>
    <lineage>
        <taxon>Bacteria</taxon>
        <taxon>Pseudomonadati</taxon>
        <taxon>Pseudomonadota</taxon>
        <taxon>Alphaproteobacteria</taxon>
        <taxon>Sphingomonadales</taxon>
        <taxon>Sphingomonadaceae</taxon>
        <taxon>Sphingobium</taxon>
    </lineage>
</organism>
<gene>
    <name evidence="3" type="ORF">EQG66_11140</name>
</gene>
<dbReference type="SUPFAM" id="SSF56317">
    <property type="entry name" value="Carbon-nitrogen hydrolase"/>
    <property type="match status" value="1"/>
</dbReference>
<dbReference type="InterPro" id="IPR003010">
    <property type="entry name" value="C-N_Hydrolase"/>
</dbReference>
<dbReference type="OrthoDB" id="9811121at2"/>
<dbReference type="Gene3D" id="3.60.110.10">
    <property type="entry name" value="Carbon-nitrogen hydrolase"/>
    <property type="match status" value="1"/>
</dbReference>
<dbReference type="InterPro" id="IPR001110">
    <property type="entry name" value="UPF0012_CS"/>
</dbReference>
<dbReference type="PANTHER" id="PTHR23088">
    <property type="entry name" value="NITRILASE-RELATED"/>
    <property type="match status" value="1"/>
</dbReference>
<feature type="domain" description="CN hydrolase" evidence="2">
    <location>
        <begin position="4"/>
        <end position="267"/>
    </location>
</feature>
<evidence type="ECO:0000313" key="4">
    <source>
        <dbReference type="Proteomes" id="UP000290958"/>
    </source>
</evidence>
<name>A0A4Q1KG85_9SPHN</name>
<proteinExistence type="inferred from homology"/>